<reference evidence="9" key="1">
    <citation type="submission" date="2020-01" db="EMBL/GenBank/DDBJ databases">
        <title>Sphingomonas sp. strain CSW-10.</title>
        <authorList>
            <person name="Chen W.-M."/>
        </authorList>
    </citation>
    <scope>NUCLEOTIDE SEQUENCE [LARGE SCALE GENOMIC DNA]</scope>
    <source>
        <strain evidence="9">FSY-8</strain>
    </source>
</reference>
<keyword evidence="6" id="KW-0472">Membrane</keyword>
<dbReference type="Gene3D" id="2.10.109.10">
    <property type="entry name" value="Umud Fragment, subunit A"/>
    <property type="match status" value="1"/>
</dbReference>
<dbReference type="PANTHER" id="PTHR43390">
    <property type="entry name" value="SIGNAL PEPTIDASE I"/>
    <property type="match status" value="1"/>
</dbReference>
<dbReference type="PRINTS" id="PR00727">
    <property type="entry name" value="LEADERPTASE"/>
</dbReference>
<comment type="caution">
    <text evidence="8">The sequence shown here is derived from an EMBL/GenBank/DDBJ whole genome shotgun (WGS) entry which is preliminary data.</text>
</comment>
<evidence type="ECO:0000259" key="7">
    <source>
        <dbReference type="Pfam" id="PF10502"/>
    </source>
</evidence>
<keyword evidence="6" id="KW-0812">Transmembrane</keyword>
<dbReference type="SUPFAM" id="SSF51306">
    <property type="entry name" value="LexA/Signal peptidase"/>
    <property type="match status" value="1"/>
</dbReference>
<comment type="catalytic activity">
    <reaction evidence="1 6">
        <text>Cleavage of hydrophobic, N-terminal signal or leader sequences from secreted and periplasmic proteins.</text>
        <dbReference type="EC" id="3.4.21.89"/>
    </reaction>
</comment>
<keyword evidence="6" id="KW-0645">Protease</keyword>
<comment type="subcellular location">
    <subcellularLocation>
        <location evidence="6">Membrane</location>
        <topology evidence="6">Single-pass type II membrane protein</topology>
    </subcellularLocation>
</comment>
<dbReference type="InterPro" id="IPR019533">
    <property type="entry name" value="Peptidase_S26"/>
</dbReference>
<gene>
    <name evidence="8" type="primary">lepB</name>
    <name evidence="8" type="ORF">GTZ99_04365</name>
</gene>
<feature type="domain" description="Peptidase S26" evidence="7">
    <location>
        <begin position="21"/>
        <end position="257"/>
    </location>
</feature>
<evidence type="ECO:0000256" key="4">
    <source>
        <dbReference type="ARBA" id="ARBA00019232"/>
    </source>
</evidence>
<protein>
    <recommendedName>
        <fullName evidence="4 6">Signal peptidase I</fullName>
        <ecNumber evidence="3 6">3.4.21.89</ecNumber>
    </recommendedName>
</protein>
<organism evidence="8 9">
    <name type="scientific">Novosphingobium ovatum</name>
    <dbReference type="NCBI Taxonomy" id="1908523"/>
    <lineage>
        <taxon>Bacteria</taxon>
        <taxon>Pseudomonadati</taxon>
        <taxon>Pseudomonadota</taxon>
        <taxon>Alphaproteobacteria</taxon>
        <taxon>Sphingomonadales</taxon>
        <taxon>Sphingomonadaceae</taxon>
        <taxon>Novosphingobium</taxon>
    </lineage>
</organism>
<dbReference type="GO" id="GO:0009003">
    <property type="term" value="F:signal peptidase activity"/>
    <property type="evidence" value="ECO:0007669"/>
    <property type="project" value="UniProtKB-EC"/>
</dbReference>
<evidence type="ECO:0000256" key="6">
    <source>
        <dbReference type="RuleBase" id="RU362042"/>
    </source>
</evidence>
<proteinExistence type="inferred from homology"/>
<dbReference type="InterPro" id="IPR000223">
    <property type="entry name" value="Pept_S26A_signal_pept_1"/>
</dbReference>
<evidence type="ECO:0000256" key="5">
    <source>
        <dbReference type="ARBA" id="ARBA00022801"/>
    </source>
</evidence>
<dbReference type="EC" id="3.4.21.89" evidence="3 6"/>
<keyword evidence="9" id="KW-1185">Reference proteome</keyword>
<evidence type="ECO:0000256" key="1">
    <source>
        <dbReference type="ARBA" id="ARBA00000677"/>
    </source>
</evidence>
<dbReference type="RefSeq" id="WP_161717094.1">
    <property type="nucleotide sequence ID" value="NZ_JAAAPO010000002.1"/>
</dbReference>
<sequence>MTQPASSPAPNGKPQPKEENFFVFLIKLVLIVGIFRSFFFSPFNIPSESMLPRLVNGDYLLAAKWSYGFSRFSVPFDLPIMPRERIWASQPKRGDVVIFRAPGRTEQDWIKRTIGLPGDTVEMRQGVLYLNGQAVPKVRIEDFEIAVSDNTGCYRFGGGEASPFEVVKPNGVHVCRYPQFRETLPGENGQPGKSYNVLDFGLTPQDTTPPVKVPEGHLFLMGDDRDNSMDSRFSTFEGGIDLVPQDNLVGRATILMWSTDGGVVWYKPWTWLTSARWNRIGGTF</sequence>
<dbReference type="NCBIfam" id="TIGR02227">
    <property type="entry name" value="sigpep_I_bact"/>
    <property type="match status" value="1"/>
</dbReference>
<keyword evidence="6" id="KW-1133">Transmembrane helix</keyword>
<evidence type="ECO:0000256" key="3">
    <source>
        <dbReference type="ARBA" id="ARBA00013208"/>
    </source>
</evidence>
<dbReference type="Pfam" id="PF10502">
    <property type="entry name" value="Peptidase_S26"/>
    <property type="match status" value="1"/>
</dbReference>
<accession>A0ABW9XB94</accession>
<dbReference type="InterPro" id="IPR036286">
    <property type="entry name" value="LexA/Signal_pep-like_sf"/>
</dbReference>
<dbReference type="Proteomes" id="UP000753724">
    <property type="component" value="Unassembled WGS sequence"/>
</dbReference>
<dbReference type="InterPro" id="IPR019757">
    <property type="entry name" value="Pept_S26A_signal_pept_1_Lys-AS"/>
</dbReference>
<dbReference type="PANTHER" id="PTHR43390:SF1">
    <property type="entry name" value="CHLOROPLAST PROCESSING PEPTIDASE"/>
    <property type="match status" value="1"/>
</dbReference>
<keyword evidence="5 6" id="KW-0378">Hydrolase</keyword>
<dbReference type="CDD" id="cd06530">
    <property type="entry name" value="S26_SPase_I"/>
    <property type="match status" value="1"/>
</dbReference>
<comment type="similarity">
    <text evidence="2 6">Belongs to the peptidase S26 family.</text>
</comment>
<evidence type="ECO:0000256" key="2">
    <source>
        <dbReference type="ARBA" id="ARBA00009370"/>
    </source>
</evidence>
<dbReference type="EMBL" id="JAAAPO010000002">
    <property type="protein sequence ID" value="NBC35788.1"/>
    <property type="molecule type" value="Genomic_DNA"/>
</dbReference>
<evidence type="ECO:0000313" key="9">
    <source>
        <dbReference type="Proteomes" id="UP000753724"/>
    </source>
</evidence>
<dbReference type="PROSITE" id="PS00760">
    <property type="entry name" value="SPASE_I_2"/>
    <property type="match status" value="1"/>
</dbReference>
<feature type="transmembrane region" description="Helical" evidence="6">
    <location>
        <begin position="21"/>
        <end position="40"/>
    </location>
</feature>
<name>A0ABW9XB94_9SPHN</name>
<evidence type="ECO:0000313" key="8">
    <source>
        <dbReference type="EMBL" id="NBC35788.1"/>
    </source>
</evidence>